<dbReference type="Proteomes" id="UP000011555">
    <property type="component" value="Unassembled WGS sequence"/>
</dbReference>
<gene>
    <name evidence="1" type="ORF">C445_19248</name>
</gene>
<organism evidence="1 2">
    <name type="scientific">Natronobacterium lacisalsi AJ5</name>
    <dbReference type="NCBI Taxonomy" id="358396"/>
    <lineage>
        <taxon>Archaea</taxon>
        <taxon>Methanobacteriati</taxon>
        <taxon>Methanobacteriota</taxon>
        <taxon>Stenosarchaea group</taxon>
        <taxon>Halobacteria</taxon>
        <taxon>Halobacteriales</taxon>
        <taxon>Natrialbaceae</taxon>
        <taxon>Natronobacterium</taxon>
    </lineage>
</organism>
<comment type="caution">
    <text evidence="1">The sequence shown here is derived from an EMBL/GenBank/DDBJ whole genome shotgun (WGS) entry which is preliminary data.</text>
</comment>
<proteinExistence type="predicted"/>
<dbReference type="AlphaFoldDB" id="M0L3P3"/>
<sequence>MSVHLECDQCGATHTIPDRPMRSGADTGGTGCPECGAGSYTVRRTGLGWHPSDP</sequence>
<dbReference type="InParanoid" id="M0L3P3"/>
<evidence type="ECO:0000313" key="2">
    <source>
        <dbReference type="Proteomes" id="UP000011555"/>
    </source>
</evidence>
<evidence type="ECO:0000313" key="1">
    <source>
        <dbReference type="EMBL" id="EMA28207.1"/>
    </source>
</evidence>
<accession>M0L3P3</accession>
<dbReference type="EMBL" id="AOLZ01000075">
    <property type="protein sequence ID" value="EMA28207.1"/>
    <property type="molecule type" value="Genomic_DNA"/>
</dbReference>
<keyword evidence="2" id="KW-1185">Reference proteome</keyword>
<protein>
    <submittedName>
        <fullName evidence="1">Uncharacterized protein</fullName>
    </submittedName>
</protein>
<dbReference type="eggNOG" id="arCOG11476">
    <property type="taxonomic scope" value="Archaea"/>
</dbReference>
<reference evidence="1 2" key="1">
    <citation type="journal article" date="2014" name="PLoS Genet.">
        <title>Phylogenetically driven sequencing of extremely halophilic archaea reveals strategies for static and dynamic osmo-response.</title>
        <authorList>
            <person name="Becker E.A."/>
            <person name="Seitzer P.M."/>
            <person name="Tritt A."/>
            <person name="Larsen D."/>
            <person name="Krusor M."/>
            <person name="Yao A.I."/>
            <person name="Wu D."/>
            <person name="Madern D."/>
            <person name="Eisen J.A."/>
            <person name="Darling A.E."/>
            <person name="Facciotti M.T."/>
        </authorList>
    </citation>
    <scope>NUCLEOTIDE SEQUENCE [LARGE SCALE GENOMIC DNA]</scope>
    <source>
        <strain evidence="1 2">AJ5</strain>
    </source>
</reference>
<name>M0L3P3_NATLA</name>